<protein>
    <submittedName>
        <fullName evidence="1">Uncharacterized protein</fullName>
    </submittedName>
</protein>
<dbReference type="AlphaFoldDB" id="A0AAU9J7Q0"/>
<keyword evidence="2" id="KW-1185">Reference proteome</keyword>
<comment type="caution">
    <text evidence="1">The sequence shown here is derived from an EMBL/GenBank/DDBJ whole genome shotgun (WGS) entry which is preliminary data.</text>
</comment>
<organism evidence="1 2">
    <name type="scientific">Blepharisma stoltei</name>
    <dbReference type="NCBI Taxonomy" id="1481888"/>
    <lineage>
        <taxon>Eukaryota</taxon>
        <taxon>Sar</taxon>
        <taxon>Alveolata</taxon>
        <taxon>Ciliophora</taxon>
        <taxon>Postciliodesmatophora</taxon>
        <taxon>Heterotrichea</taxon>
        <taxon>Heterotrichida</taxon>
        <taxon>Blepharismidae</taxon>
        <taxon>Blepharisma</taxon>
    </lineage>
</organism>
<gene>
    <name evidence="1" type="ORF">BSTOLATCC_MIC29846</name>
</gene>
<proteinExistence type="predicted"/>
<evidence type="ECO:0000313" key="2">
    <source>
        <dbReference type="Proteomes" id="UP001162131"/>
    </source>
</evidence>
<name>A0AAU9J7Q0_9CILI</name>
<reference evidence="1" key="1">
    <citation type="submission" date="2021-09" db="EMBL/GenBank/DDBJ databases">
        <authorList>
            <consortium name="AG Swart"/>
            <person name="Singh M."/>
            <person name="Singh A."/>
            <person name="Seah K."/>
            <person name="Emmerich C."/>
        </authorList>
    </citation>
    <scope>NUCLEOTIDE SEQUENCE</scope>
    <source>
        <strain evidence="1">ATCC30299</strain>
    </source>
</reference>
<dbReference type="EMBL" id="CAJZBQ010000029">
    <property type="protein sequence ID" value="CAG9321721.1"/>
    <property type="molecule type" value="Genomic_DNA"/>
</dbReference>
<evidence type="ECO:0000313" key="1">
    <source>
        <dbReference type="EMBL" id="CAG9321721.1"/>
    </source>
</evidence>
<dbReference type="Proteomes" id="UP001162131">
    <property type="component" value="Unassembled WGS sequence"/>
</dbReference>
<sequence length="71" mass="8409">MLSVCKEFRISYESYLSCDCCGFQGQKIRTELSSLLEFCIDSDIKEFKEFHQFFNFIDLEIHFSNVHIVKA</sequence>
<accession>A0AAU9J7Q0</accession>